<keyword evidence="3" id="KW-1185">Reference proteome</keyword>
<dbReference type="VEuPathDB" id="FungiDB:PHYBLDRAFT_176284"/>
<proteinExistence type="predicted"/>
<evidence type="ECO:0000313" key="3">
    <source>
        <dbReference type="Proteomes" id="UP000077315"/>
    </source>
</evidence>
<dbReference type="GeneID" id="29003585"/>
<reference evidence="3" key="1">
    <citation type="submission" date="2015-06" db="EMBL/GenBank/DDBJ databases">
        <title>Expansion of signal transduction pathways in fungi by whole-genome duplication.</title>
        <authorList>
            <consortium name="DOE Joint Genome Institute"/>
            <person name="Corrochano L.M."/>
            <person name="Kuo A."/>
            <person name="Marcet-Houben M."/>
            <person name="Polaino S."/>
            <person name="Salamov A."/>
            <person name="Villalobos J.M."/>
            <person name="Alvarez M.I."/>
            <person name="Avalos J."/>
            <person name="Benito E.P."/>
            <person name="Benoit I."/>
            <person name="Burger G."/>
            <person name="Camino L.P."/>
            <person name="Canovas D."/>
            <person name="Cerda-Olmedo E."/>
            <person name="Cheng J.-F."/>
            <person name="Dominguez A."/>
            <person name="Elias M."/>
            <person name="Eslava A.P."/>
            <person name="Glaser F."/>
            <person name="Grimwood J."/>
            <person name="Gutierrez G."/>
            <person name="Heitman J."/>
            <person name="Henrissat B."/>
            <person name="Iturriaga E.A."/>
            <person name="Lang B.F."/>
            <person name="Lavin J.L."/>
            <person name="Lee S."/>
            <person name="Li W."/>
            <person name="Lindquist E."/>
            <person name="Lopez-Garcia S."/>
            <person name="Luque E.M."/>
            <person name="Marcos A.T."/>
            <person name="Martin J."/>
            <person name="McCluskey K."/>
            <person name="Medina H.R."/>
            <person name="Miralles-Duran A."/>
            <person name="Miyazaki A."/>
            <person name="Munoz-Torres E."/>
            <person name="Oguiza J.A."/>
            <person name="Ohm R."/>
            <person name="Olmedo M."/>
            <person name="Orejas M."/>
            <person name="Ortiz-Castellanos L."/>
            <person name="Pisabarro A.G."/>
            <person name="Rodriguez-Romero J."/>
            <person name="Ruiz-Herrera J."/>
            <person name="Ruiz-Vazquez R."/>
            <person name="Sanz C."/>
            <person name="Schackwitz W."/>
            <person name="Schmutz J."/>
            <person name="Shahriari M."/>
            <person name="Shelest E."/>
            <person name="Silva-Franco F."/>
            <person name="Soanes D."/>
            <person name="Syed K."/>
            <person name="Tagua V.G."/>
            <person name="Talbot N.J."/>
            <person name="Thon M."/>
            <person name="De vries R.P."/>
            <person name="Wiebenga A."/>
            <person name="Yadav J.S."/>
            <person name="Braun E.L."/>
            <person name="Baker S."/>
            <person name="Garre V."/>
            <person name="Horwitz B."/>
            <person name="Torres-Martinez S."/>
            <person name="Idnurm A."/>
            <person name="Herrera-Estrella A."/>
            <person name="Gabaldon T."/>
            <person name="Grigoriev I.V."/>
        </authorList>
    </citation>
    <scope>NUCLEOTIDE SEQUENCE [LARGE SCALE GENOMIC DNA]</scope>
    <source>
        <strain evidence="3">NRRL 1555(-)</strain>
    </source>
</reference>
<organism evidence="2 3">
    <name type="scientific">Phycomyces blakesleeanus (strain ATCC 8743b / DSM 1359 / FGSC 10004 / NBRC 33097 / NRRL 1555)</name>
    <dbReference type="NCBI Taxonomy" id="763407"/>
    <lineage>
        <taxon>Eukaryota</taxon>
        <taxon>Fungi</taxon>
        <taxon>Fungi incertae sedis</taxon>
        <taxon>Mucoromycota</taxon>
        <taxon>Mucoromycotina</taxon>
        <taxon>Mucoromycetes</taxon>
        <taxon>Mucorales</taxon>
        <taxon>Phycomycetaceae</taxon>
        <taxon>Phycomyces</taxon>
    </lineage>
</organism>
<accession>A0A162N2P5</accession>
<dbReference type="EMBL" id="KV441011">
    <property type="protein sequence ID" value="OAD65234.1"/>
    <property type="molecule type" value="Genomic_DNA"/>
</dbReference>
<reference evidence="2" key="2">
    <citation type="submission" date="2015-06" db="EMBL/GenBank/DDBJ databases">
        <title>Expansion of signal transduction pathways in fungi by whole-genome duplication.</title>
        <authorList>
            <consortium name="DOE Joint Genome Institute"/>
            <person name="Corrochano L.M."/>
            <person name="Kuo A."/>
            <person name="Marcet-Houben M."/>
            <person name="Polaino S."/>
            <person name="Salamov A."/>
            <person name="Villalobos J.M."/>
            <person name="Alvarez M.I."/>
            <person name="Avalos J."/>
            <person name="Benito E.P."/>
            <person name="Benoit I."/>
            <person name="Burger G."/>
            <person name="Camino L.P."/>
            <person name="Canovas D."/>
            <person name="Cerda-Olmedo E."/>
            <person name="Cheng J.-F."/>
            <person name="Dominguez A."/>
            <person name="Elias M."/>
            <person name="Eslava A.P."/>
            <person name="Glaser F."/>
            <person name="Grimwood J."/>
            <person name="Gutierrez G."/>
            <person name="Heitman J."/>
            <person name="Henrissat B."/>
            <person name="Iturriaga E.A."/>
            <person name="Lang B.F."/>
            <person name="Lavin J.L."/>
            <person name="Lee S."/>
            <person name="Li W."/>
            <person name="Lindquist E."/>
            <person name="Lopez-Garcia S."/>
            <person name="Luque E.M."/>
            <person name="Marcos A.T."/>
            <person name="Martin J."/>
            <person name="Mccluskey K."/>
            <person name="Medina H.R."/>
            <person name="Miralles-Duran A."/>
            <person name="Miyazaki A."/>
            <person name="Munoz-Torres E."/>
            <person name="Oguiza J.A."/>
            <person name="Ohm R."/>
            <person name="Olmedo M."/>
            <person name="Orejas M."/>
            <person name="Ortiz-Castellanos L."/>
            <person name="Pisabarro A.G."/>
            <person name="Rodriguez-Romero J."/>
            <person name="Ruiz-Herrera J."/>
            <person name="Ruiz-Vazquez R."/>
            <person name="Sanz C."/>
            <person name="Schackwitz W."/>
            <person name="Schmutz J."/>
            <person name="Shahriari M."/>
            <person name="Shelest E."/>
            <person name="Silva-Franco F."/>
            <person name="Soanes D."/>
            <person name="Syed K."/>
            <person name="Tagua V.G."/>
            <person name="Talbot N.J."/>
            <person name="Thon M."/>
            <person name="De Vries R.P."/>
            <person name="Wiebenga A."/>
            <person name="Yadav J.S."/>
            <person name="Braun E.L."/>
            <person name="Baker S."/>
            <person name="Garre V."/>
            <person name="Horwitz B."/>
            <person name="Torres-Martinez S."/>
            <person name="Idnurm A."/>
            <person name="Herrera-Estrella A."/>
            <person name="Gabaldon T."/>
            <person name="Grigoriev I.V."/>
        </authorList>
    </citation>
    <scope>NUCLEOTIDE SEQUENCE [LARGE SCALE GENOMIC DNA]</scope>
    <source>
        <strain evidence="2">NRRL 1555</strain>
    </source>
</reference>
<dbReference type="AlphaFoldDB" id="A0A162N2P5"/>
<name>A0A162N2P5_PHYB8</name>
<dbReference type="RefSeq" id="XP_018283274.1">
    <property type="nucleotide sequence ID" value="XM_018442679.1"/>
</dbReference>
<evidence type="ECO:0000313" key="2">
    <source>
        <dbReference type="EMBL" id="OAD65234.1"/>
    </source>
</evidence>
<dbReference type="EMBL" id="KV441011">
    <property type="protein sequence ID" value="OAD65231.1"/>
    <property type="molecule type" value="Genomic_DNA"/>
</dbReference>
<dbReference type="GeneID" id="28998626"/>
<evidence type="ECO:0000313" key="1">
    <source>
        <dbReference type="EMBL" id="OAD65231.1"/>
    </source>
</evidence>
<dbReference type="Proteomes" id="UP000077315">
    <property type="component" value="Unassembled WGS sequence"/>
</dbReference>
<gene>
    <name evidence="1" type="ORF">PHYBLDRAFT_176284</name>
    <name evidence="2" type="ORF">PHYBLDRAFT_72586</name>
</gene>
<protein>
    <submittedName>
        <fullName evidence="2">Uncharacterized protein</fullName>
    </submittedName>
</protein>
<dbReference type="VEuPathDB" id="FungiDB:PHYBLDRAFT_72586"/>
<dbReference type="OrthoDB" id="2210734at2759"/>
<sequence length="216" mass="24445">MFDSFTAYIAISFIVNKDSSSLIDVGGTKLLHSQIWHNERFPGIVIFLEVIPHGFDSHCTEFTSAVQIGIHFPDHNNTICGAIFLTVDNQVQKLTLLRLPAVDKQEHIDDIREILAIYGRILDVGICQKPKYCHGDGYDCSNFNTHPTFQRGFWLCYENGHAKPNWFHGTVRHIHPQMYHKSQSPGSMDVDFVSHNAFNPNPIFVAVSVDTNSTET</sequence>
<dbReference type="RefSeq" id="XP_018283271.1">
    <property type="nucleotide sequence ID" value="XM_018437720.1"/>
</dbReference>